<sequence>MSVEHSSHPKPLHSTADMTHAIAEAVARAFESQRKSQRSESWEEKHSEHHEALEEMLPHIGDLVSYIVVVKAREERRKRIYEKVTGAVFVGGILSFCGWVGKQLIENLGS</sequence>
<dbReference type="RefSeq" id="WP_322854044.1">
    <property type="nucleotide sequence ID" value="NZ_JAYDCJ010000001.1"/>
</dbReference>
<feature type="region of interest" description="Disordered" evidence="1">
    <location>
        <begin position="29"/>
        <end position="51"/>
    </location>
</feature>
<organism evidence="2 3">
    <name type="scientific">Marinobacter qingdaonensis</name>
    <dbReference type="NCBI Taxonomy" id="3108486"/>
    <lineage>
        <taxon>Bacteria</taxon>
        <taxon>Pseudomonadati</taxon>
        <taxon>Pseudomonadota</taxon>
        <taxon>Gammaproteobacteria</taxon>
        <taxon>Pseudomonadales</taxon>
        <taxon>Marinobacteraceae</taxon>
        <taxon>Marinobacter</taxon>
    </lineage>
</organism>
<evidence type="ECO:0000313" key="2">
    <source>
        <dbReference type="EMBL" id="MEA1079524.1"/>
    </source>
</evidence>
<accession>A0ABU5NUP5</accession>
<dbReference type="EMBL" id="JAYDCJ010000001">
    <property type="protein sequence ID" value="MEA1079524.1"/>
    <property type="molecule type" value="Genomic_DNA"/>
</dbReference>
<feature type="compositionally biased region" description="Basic and acidic residues" evidence="1">
    <location>
        <begin position="31"/>
        <end position="51"/>
    </location>
</feature>
<evidence type="ECO:0000256" key="1">
    <source>
        <dbReference type="SAM" id="MobiDB-lite"/>
    </source>
</evidence>
<proteinExistence type="predicted"/>
<name>A0ABU5NUP5_9GAMM</name>
<reference evidence="2 3" key="1">
    <citation type="submission" date="2023-12" db="EMBL/GenBank/DDBJ databases">
        <title>Marinobacter qingdaonensis sp. nov., isolated from the intertidal sediment of Qingdao, PR China.</title>
        <authorList>
            <person name="Li Y."/>
        </authorList>
    </citation>
    <scope>NUCLEOTIDE SEQUENCE [LARGE SCALE GENOMIC DNA]</scope>
    <source>
        <strain evidence="2 3">ASW11-75</strain>
    </source>
</reference>
<comment type="caution">
    <text evidence="2">The sequence shown here is derived from an EMBL/GenBank/DDBJ whole genome shotgun (WGS) entry which is preliminary data.</text>
</comment>
<keyword evidence="3" id="KW-1185">Reference proteome</keyword>
<gene>
    <name evidence="2" type="ORF">U5822_02510</name>
</gene>
<evidence type="ECO:0000313" key="3">
    <source>
        <dbReference type="Proteomes" id="UP001305746"/>
    </source>
</evidence>
<dbReference type="Proteomes" id="UP001305746">
    <property type="component" value="Unassembled WGS sequence"/>
</dbReference>
<protein>
    <submittedName>
        <fullName evidence="2">Uncharacterized protein</fullName>
    </submittedName>
</protein>